<dbReference type="PANTHER" id="PTHR18895">
    <property type="entry name" value="HEMK METHYLTRANSFERASE"/>
    <property type="match status" value="1"/>
</dbReference>
<keyword evidence="1 5" id="KW-0489">Methyltransferase</keyword>
<keyword evidence="2 5" id="KW-0808">Transferase</keyword>
<dbReference type="Proteomes" id="UP000613193">
    <property type="component" value="Unassembled WGS sequence"/>
</dbReference>
<organism evidence="8 9">
    <name type="scientific">Mucilaginibacter segetis</name>
    <dbReference type="NCBI Taxonomy" id="2793071"/>
    <lineage>
        <taxon>Bacteria</taxon>
        <taxon>Pseudomonadati</taxon>
        <taxon>Bacteroidota</taxon>
        <taxon>Sphingobacteriia</taxon>
        <taxon>Sphingobacteriales</taxon>
        <taxon>Sphingobacteriaceae</taxon>
        <taxon>Mucilaginibacter</taxon>
    </lineage>
</organism>
<dbReference type="InterPro" id="IPR004556">
    <property type="entry name" value="HemK-like"/>
</dbReference>
<feature type="binding site" evidence="5">
    <location>
        <position position="142"/>
    </location>
    <ligand>
        <name>S-adenosyl-L-methionine</name>
        <dbReference type="ChEBI" id="CHEBI:59789"/>
    </ligand>
</feature>
<name>A0A934PSU7_9SPHI</name>
<dbReference type="NCBIfam" id="TIGR03534">
    <property type="entry name" value="RF_mod_PrmC"/>
    <property type="match status" value="1"/>
</dbReference>
<feature type="domain" description="Methyltransferase small" evidence="6">
    <location>
        <begin position="108"/>
        <end position="194"/>
    </location>
</feature>
<evidence type="ECO:0000313" key="8">
    <source>
        <dbReference type="EMBL" id="MBK0378882.1"/>
    </source>
</evidence>
<gene>
    <name evidence="5 8" type="primary">prmC</name>
    <name evidence="8" type="ORF">I5M19_06165</name>
</gene>
<dbReference type="InterPro" id="IPR040758">
    <property type="entry name" value="PrmC_N"/>
</dbReference>
<feature type="binding site" evidence="5">
    <location>
        <begin position="187"/>
        <end position="190"/>
    </location>
    <ligand>
        <name>substrate</name>
    </ligand>
</feature>
<dbReference type="HAMAP" id="MF_02126">
    <property type="entry name" value="RF_methyltr_PrmC"/>
    <property type="match status" value="1"/>
</dbReference>
<evidence type="ECO:0000256" key="3">
    <source>
        <dbReference type="ARBA" id="ARBA00022691"/>
    </source>
</evidence>
<reference evidence="8" key="1">
    <citation type="submission" date="2020-12" db="EMBL/GenBank/DDBJ databases">
        <title>Bacterial novel species Mucilaginibacter sp. SD-g isolated from soil.</title>
        <authorList>
            <person name="Jung H.-Y."/>
        </authorList>
    </citation>
    <scope>NUCLEOTIDE SEQUENCE</scope>
    <source>
        <strain evidence="8">SD-g</strain>
    </source>
</reference>
<dbReference type="RefSeq" id="WP_200065329.1">
    <property type="nucleotide sequence ID" value="NZ_JAEHFW010000001.1"/>
</dbReference>
<comment type="similarity">
    <text evidence="5">Belongs to the protein N5-glutamine methyltransferase family. PrmC subfamily.</text>
</comment>
<comment type="caution">
    <text evidence="5">Lacks conserved residue(s) required for the propagation of feature annotation.</text>
</comment>
<dbReference type="GO" id="GO:0032259">
    <property type="term" value="P:methylation"/>
    <property type="evidence" value="ECO:0007669"/>
    <property type="project" value="UniProtKB-KW"/>
</dbReference>
<dbReference type="PANTHER" id="PTHR18895:SF74">
    <property type="entry name" value="MTRF1L RELEASE FACTOR GLUTAMINE METHYLTRANSFERASE"/>
    <property type="match status" value="1"/>
</dbReference>
<feature type="binding site" evidence="5">
    <location>
        <begin position="119"/>
        <end position="123"/>
    </location>
    <ligand>
        <name>S-adenosyl-L-methionine</name>
        <dbReference type="ChEBI" id="CHEBI:59789"/>
    </ligand>
</feature>
<evidence type="ECO:0000313" key="9">
    <source>
        <dbReference type="Proteomes" id="UP000613193"/>
    </source>
</evidence>
<comment type="caution">
    <text evidence="8">The sequence shown here is derived from an EMBL/GenBank/DDBJ whole genome shotgun (WGS) entry which is preliminary data.</text>
</comment>
<comment type="function">
    <text evidence="5">Methylates the class 1 translation termination release factors RF1/PrfA and RF2/PrfB on the glutamine residue of the universally conserved GGQ motif.</text>
</comment>
<evidence type="ECO:0000256" key="1">
    <source>
        <dbReference type="ARBA" id="ARBA00022603"/>
    </source>
</evidence>
<dbReference type="SUPFAM" id="SSF53335">
    <property type="entry name" value="S-adenosyl-L-methionine-dependent methyltransferases"/>
    <property type="match status" value="1"/>
</dbReference>
<dbReference type="EC" id="2.1.1.297" evidence="5"/>
<dbReference type="InterPro" id="IPR029063">
    <property type="entry name" value="SAM-dependent_MTases_sf"/>
</dbReference>
<dbReference type="Pfam" id="PF17827">
    <property type="entry name" value="PrmC_N"/>
    <property type="match status" value="1"/>
</dbReference>
<sequence>MKTIKDVFRDFKQSLTPLYDERETEAVTLMVINEVTGLSRAKIKAFPEQELTDTEKLQLILKELKSGKPVQYILGHTEFYGLDFLVNPAVLIPRPETEELVEWILKSQPAANANIIDIGTGSGCIAISLKKNLPFAQVSALDISEQALQTAKKNAIINETAVNFIHADILDPQPEFEQTRFDIVVSNPPYVTLLDKMLMHQNVNDFEPHTALFVPDSDPLLFYRAIADVAMRTLTDQGMLFLEINESFGEQTVELLSQKGFSHIELRKDMSGRDRMIKAKK</sequence>
<dbReference type="GO" id="GO:0003676">
    <property type="term" value="F:nucleic acid binding"/>
    <property type="evidence" value="ECO:0007669"/>
    <property type="project" value="InterPro"/>
</dbReference>
<dbReference type="Gene3D" id="3.40.50.150">
    <property type="entry name" value="Vaccinia Virus protein VP39"/>
    <property type="match status" value="1"/>
</dbReference>
<dbReference type="CDD" id="cd02440">
    <property type="entry name" value="AdoMet_MTases"/>
    <property type="match status" value="1"/>
</dbReference>
<dbReference type="AlphaFoldDB" id="A0A934PSU7"/>
<evidence type="ECO:0000256" key="5">
    <source>
        <dbReference type="HAMAP-Rule" id="MF_02126"/>
    </source>
</evidence>
<feature type="binding site" evidence="5">
    <location>
        <position position="187"/>
    </location>
    <ligand>
        <name>S-adenosyl-L-methionine</name>
        <dbReference type="ChEBI" id="CHEBI:59789"/>
    </ligand>
</feature>
<dbReference type="InterPro" id="IPR050320">
    <property type="entry name" value="N5-glutamine_MTase"/>
</dbReference>
<dbReference type="NCBIfam" id="TIGR00536">
    <property type="entry name" value="hemK_fam"/>
    <property type="match status" value="1"/>
</dbReference>
<dbReference type="PROSITE" id="PS00092">
    <property type="entry name" value="N6_MTASE"/>
    <property type="match status" value="1"/>
</dbReference>
<dbReference type="GO" id="GO:0102559">
    <property type="term" value="F:peptide chain release factor N(5)-glutamine methyltransferase activity"/>
    <property type="evidence" value="ECO:0007669"/>
    <property type="project" value="UniProtKB-EC"/>
</dbReference>
<dbReference type="EMBL" id="JAEHFW010000001">
    <property type="protein sequence ID" value="MBK0378882.1"/>
    <property type="molecule type" value="Genomic_DNA"/>
</dbReference>
<proteinExistence type="inferred from homology"/>
<evidence type="ECO:0000259" key="6">
    <source>
        <dbReference type="Pfam" id="PF05175"/>
    </source>
</evidence>
<dbReference type="InterPro" id="IPR019874">
    <property type="entry name" value="RF_methyltr_PrmC"/>
</dbReference>
<evidence type="ECO:0000259" key="7">
    <source>
        <dbReference type="Pfam" id="PF17827"/>
    </source>
</evidence>
<accession>A0A934PSU7</accession>
<dbReference type="Pfam" id="PF05175">
    <property type="entry name" value="MTS"/>
    <property type="match status" value="1"/>
</dbReference>
<protein>
    <recommendedName>
        <fullName evidence="5">Release factor glutamine methyltransferase</fullName>
        <shortName evidence="5">RF MTase</shortName>
        <ecNumber evidence="5">2.1.1.297</ecNumber>
    </recommendedName>
    <alternativeName>
        <fullName evidence="5">N5-glutamine methyltransferase PrmC</fullName>
    </alternativeName>
    <alternativeName>
        <fullName evidence="5">Protein-(glutamine-N5) MTase PrmC</fullName>
    </alternativeName>
    <alternativeName>
        <fullName evidence="5">Protein-glutamine N-methyltransferase PrmC</fullName>
    </alternativeName>
</protein>
<keyword evidence="3 5" id="KW-0949">S-adenosyl-L-methionine</keyword>
<comment type="catalytic activity">
    <reaction evidence="4 5">
        <text>L-glutaminyl-[peptide chain release factor] + S-adenosyl-L-methionine = N(5)-methyl-L-glutaminyl-[peptide chain release factor] + S-adenosyl-L-homocysteine + H(+)</text>
        <dbReference type="Rhea" id="RHEA:42896"/>
        <dbReference type="Rhea" id="RHEA-COMP:10271"/>
        <dbReference type="Rhea" id="RHEA-COMP:10272"/>
        <dbReference type="ChEBI" id="CHEBI:15378"/>
        <dbReference type="ChEBI" id="CHEBI:30011"/>
        <dbReference type="ChEBI" id="CHEBI:57856"/>
        <dbReference type="ChEBI" id="CHEBI:59789"/>
        <dbReference type="ChEBI" id="CHEBI:61891"/>
        <dbReference type="EC" id="2.1.1.297"/>
    </reaction>
</comment>
<keyword evidence="9" id="KW-1185">Reference proteome</keyword>
<evidence type="ECO:0000256" key="2">
    <source>
        <dbReference type="ARBA" id="ARBA00022679"/>
    </source>
</evidence>
<dbReference type="Gene3D" id="1.10.8.10">
    <property type="entry name" value="DNA helicase RuvA subunit, C-terminal domain"/>
    <property type="match status" value="1"/>
</dbReference>
<dbReference type="InterPro" id="IPR007848">
    <property type="entry name" value="Small_mtfrase_dom"/>
</dbReference>
<dbReference type="InterPro" id="IPR002052">
    <property type="entry name" value="DNA_methylase_N6_adenine_CS"/>
</dbReference>
<feature type="domain" description="Release factor glutamine methyltransferase N-terminal" evidence="7">
    <location>
        <begin position="9"/>
        <end position="75"/>
    </location>
</feature>
<evidence type="ECO:0000256" key="4">
    <source>
        <dbReference type="ARBA" id="ARBA00048391"/>
    </source>
</evidence>